<proteinExistence type="predicted"/>
<dbReference type="Proteomes" id="UP001165960">
    <property type="component" value="Unassembled WGS sequence"/>
</dbReference>
<dbReference type="EMBL" id="QTSX02007294">
    <property type="protein sequence ID" value="KAJ9048959.1"/>
    <property type="molecule type" value="Genomic_DNA"/>
</dbReference>
<sequence length="175" mass="20846">MYCSNKASSETKKDDSFWDWSDPIEERPTRKKISFEIIPVRTLKSLTLEVLEKNIDRIDNIHNFPRDLVLSFLKKASASSLFFFEKRNPRVKGDTDGLWERHFKGDFPRSNIHRKEQKLHGWRYCYLLAKREEKEKSIRFAKKFKETQEASKAKRQVQVECMPSNHPLDFHILSV</sequence>
<name>A0ACC2RG07_9FUNG</name>
<evidence type="ECO:0000313" key="1">
    <source>
        <dbReference type="EMBL" id="KAJ9048959.1"/>
    </source>
</evidence>
<gene>
    <name evidence="1" type="ORF">DSO57_1029433</name>
</gene>
<accession>A0ACC2RG07</accession>
<comment type="caution">
    <text evidence="1">The sequence shown here is derived from an EMBL/GenBank/DDBJ whole genome shotgun (WGS) entry which is preliminary data.</text>
</comment>
<organism evidence="1 2">
    <name type="scientific">Entomophthora muscae</name>
    <dbReference type="NCBI Taxonomy" id="34485"/>
    <lineage>
        <taxon>Eukaryota</taxon>
        <taxon>Fungi</taxon>
        <taxon>Fungi incertae sedis</taxon>
        <taxon>Zoopagomycota</taxon>
        <taxon>Entomophthoromycotina</taxon>
        <taxon>Entomophthoromycetes</taxon>
        <taxon>Entomophthorales</taxon>
        <taxon>Entomophthoraceae</taxon>
        <taxon>Entomophthora</taxon>
    </lineage>
</organism>
<keyword evidence="2" id="KW-1185">Reference proteome</keyword>
<protein>
    <submittedName>
        <fullName evidence="1">Uncharacterized protein</fullName>
    </submittedName>
</protein>
<evidence type="ECO:0000313" key="2">
    <source>
        <dbReference type="Proteomes" id="UP001165960"/>
    </source>
</evidence>
<reference evidence="1" key="1">
    <citation type="submission" date="2022-04" db="EMBL/GenBank/DDBJ databases">
        <title>Genome of the entomopathogenic fungus Entomophthora muscae.</title>
        <authorList>
            <person name="Elya C."/>
            <person name="Lovett B.R."/>
            <person name="Lee E."/>
            <person name="Macias A.M."/>
            <person name="Hajek A.E."/>
            <person name="De Bivort B.L."/>
            <person name="Kasson M.T."/>
            <person name="De Fine Licht H.H."/>
            <person name="Stajich J.E."/>
        </authorList>
    </citation>
    <scope>NUCLEOTIDE SEQUENCE</scope>
    <source>
        <strain evidence="1">Berkeley</strain>
    </source>
</reference>